<comment type="cofactor">
    <cofactor evidence="1 12">
        <name>Mg(2+)</name>
        <dbReference type="ChEBI" id="CHEBI:18420"/>
    </cofactor>
</comment>
<organism evidence="14 15">
    <name type="scientific">Methanomicrobium antiquum</name>
    <dbReference type="NCBI Taxonomy" id="487686"/>
    <lineage>
        <taxon>Archaea</taxon>
        <taxon>Methanobacteriati</taxon>
        <taxon>Methanobacteriota</taxon>
        <taxon>Stenosarchaea group</taxon>
        <taxon>Methanomicrobia</taxon>
        <taxon>Methanomicrobiales</taxon>
        <taxon>Methanomicrobiaceae</taxon>
        <taxon>Methanomicrobium</taxon>
    </lineage>
</organism>
<name>A0AAF0FM31_9EURY</name>
<comment type="catalytic activity">
    <reaction evidence="12">
        <text>tRNA(Phe) + L-phenylalanine + ATP = L-phenylalanyl-tRNA(Phe) + AMP + diphosphate + H(+)</text>
        <dbReference type="Rhea" id="RHEA:19413"/>
        <dbReference type="Rhea" id="RHEA-COMP:9668"/>
        <dbReference type="Rhea" id="RHEA-COMP:9699"/>
        <dbReference type="ChEBI" id="CHEBI:15378"/>
        <dbReference type="ChEBI" id="CHEBI:30616"/>
        <dbReference type="ChEBI" id="CHEBI:33019"/>
        <dbReference type="ChEBI" id="CHEBI:58095"/>
        <dbReference type="ChEBI" id="CHEBI:78442"/>
        <dbReference type="ChEBI" id="CHEBI:78531"/>
        <dbReference type="ChEBI" id="CHEBI:456215"/>
        <dbReference type="EC" id="6.1.1.20"/>
    </reaction>
</comment>
<dbReference type="Gene3D" id="3.50.40.10">
    <property type="entry name" value="Phenylalanyl-trna Synthetase, Chain B, domain 3"/>
    <property type="match status" value="1"/>
</dbReference>
<dbReference type="NCBIfam" id="TIGR00471">
    <property type="entry name" value="pheT_arch"/>
    <property type="match status" value="1"/>
</dbReference>
<evidence type="ECO:0000256" key="12">
    <source>
        <dbReference type="HAMAP-Rule" id="MF_00284"/>
    </source>
</evidence>
<feature type="binding site" evidence="12">
    <location>
        <position position="330"/>
    </location>
    <ligand>
        <name>Mg(2+)</name>
        <dbReference type="ChEBI" id="CHEBI:18420"/>
        <note>shared with alpha subunit</note>
    </ligand>
</feature>
<dbReference type="InterPro" id="IPR045060">
    <property type="entry name" value="Phe-tRNA-ligase_IIc_bsu"/>
</dbReference>
<dbReference type="InterPro" id="IPR004531">
    <property type="entry name" value="Phe-tRNA-synth_IIc_bsu_arc_euk"/>
</dbReference>
<dbReference type="Gene3D" id="3.30.56.10">
    <property type="match status" value="2"/>
</dbReference>
<dbReference type="EC" id="6.1.1.20" evidence="12"/>
<evidence type="ECO:0000259" key="13">
    <source>
        <dbReference type="PROSITE" id="PS51483"/>
    </source>
</evidence>
<dbReference type="PROSITE" id="PS51483">
    <property type="entry name" value="B5"/>
    <property type="match status" value="1"/>
</dbReference>
<dbReference type="InterPro" id="IPR005146">
    <property type="entry name" value="B3/B4_tRNA-bd"/>
</dbReference>
<evidence type="ECO:0000256" key="8">
    <source>
        <dbReference type="ARBA" id="ARBA00022840"/>
    </source>
</evidence>
<keyword evidence="6 12" id="KW-0479">Metal-binding</keyword>
<keyword evidence="4 12" id="KW-0963">Cytoplasm</keyword>
<gene>
    <name evidence="12 14" type="primary">pheT</name>
    <name evidence="14" type="ORF">L1994_01025</name>
</gene>
<evidence type="ECO:0000256" key="7">
    <source>
        <dbReference type="ARBA" id="ARBA00022741"/>
    </source>
</evidence>
<evidence type="ECO:0000256" key="1">
    <source>
        <dbReference type="ARBA" id="ARBA00001946"/>
    </source>
</evidence>
<dbReference type="SUPFAM" id="SSF46955">
    <property type="entry name" value="Putative DNA-binding domain"/>
    <property type="match status" value="2"/>
</dbReference>
<dbReference type="InterPro" id="IPR009061">
    <property type="entry name" value="DNA-bd_dom_put_sf"/>
</dbReference>
<keyword evidence="11 12" id="KW-0030">Aminoacyl-tRNA synthetase</keyword>
<dbReference type="Gene3D" id="3.30.930.10">
    <property type="entry name" value="Bira Bifunctional Protein, Domain 2"/>
    <property type="match status" value="1"/>
</dbReference>
<dbReference type="Pfam" id="PF03484">
    <property type="entry name" value="B5"/>
    <property type="match status" value="1"/>
</dbReference>
<evidence type="ECO:0000256" key="9">
    <source>
        <dbReference type="ARBA" id="ARBA00022842"/>
    </source>
</evidence>
<sequence length="541" mass="61047">MAIITLPYKYLEDLTGVSKETLIERLPMIAADIERYEEESFDVEFFPDRPDMFSTEGVSRAMRGFLGIETGLCRYEVSPSGIEFSIDDNLKDIRPILGSAVIRGINFTEESIQSLMGLQEALHWAVGRGRGKVAIGVHDLDTVKAPFSYIASERSRKFVPLDFDYEMTMDEILTEHPKGRDYAHLVEEFERFPLIIDADDNVLSFPPIINGELTKVTTDTKNILLDCTGTDEKAVMVAVNIITTALSEAGGKVESVCVNGQDMPSLTPSERTVSVSECNRLLGFCLTAEEMAGMLEKMRFGAEPLLEDKLKVQIPCYRADIMHDWDVFEDVAIAYGFDNLDAELPDTFTIGKAHPLQKNMSAVRIILSGLGFLEMMPFTLSNERVMYKFMQREVPDYVLPVMHPISEEQTVVRTDILPLMMETLKINQHRECPQRLFAAGDVAHNIETFQKVAGVCMHTDADFSEIYAVFDAFMHELGLNYTVRESDDRAFIEGRRADIYVNDIYAGVFGEIHPQVILNFEMDLPVSGFELDLRVLLKDNQ</sequence>
<evidence type="ECO:0000313" key="14">
    <source>
        <dbReference type="EMBL" id="WFN37008.1"/>
    </source>
</evidence>
<keyword evidence="9 12" id="KW-0460">Magnesium</keyword>
<dbReference type="SUPFAM" id="SSF55681">
    <property type="entry name" value="Class II aaRS and biotin synthetases"/>
    <property type="match status" value="1"/>
</dbReference>
<comment type="subunit">
    <text evidence="12">Tetramer of two alpha and two beta subunits.</text>
</comment>
<feature type="binding site" evidence="12">
    <location>
        <position position="326"/>
    </location>
    <ligand>
        <name>Mg(2+)</name>
        <dbReference type="ChEBI" id="CHEBI:18420"/>
        <note>shared with alpha subunit</note>
    </ligand>
</feature>
<comment type="subcellular location">
    <subcellularLocation>
        <location evidence="2 12">Cytoplasm</location>
    </subcellularLocation>
</comment>
<dbReference type="SMART" id="SM00873">
    <property type="entry name" value="B3_4"/>
    <property type="match status" value="1"/>
</dbReference>
<accession>A0AAF0FM31</accession>
<keyword evidence="15" id="KW-1185">Reference proteome</keyword>
<dbReference type="GO" id="GO:0003723">
    <property type="term" value="F:RNA binding"/>
    <property type="evidence" value="ECO:0007669"/>
    <property type="project" value="InterPro"/>
</dbReference>
<dbReference type="AlphaFoldDB" id="A0AAF0FM31"/>
<dbReference type="GeneID" id="79948934"/>
<dbReference type="HAMAP" id="MF_00284">
    <property type="entry name" value="Phe_tRNA_synth_beta2"/>
    <property type="match status" value="1"/>
</dbReference>
<protein>
    <recommendedName>
        <fullName evidence="12">Phenylalanine--tRNA ligase beta subunit</fullName>
        <ecNumber evidence="12">6.1.1.20</ecNumber>
    </recommendedName>
    <alternativeName>
        <fullName evidence="12">Phenylalanyl-tRNA synthetase beta subunit</fullName>
        <shortName evidence="12">PheRS</shortName>
    </alternativeName>
</protein>
<dbReference type="SMART" id="SM00874">
    <property type="entry name" value="B5"/>
    <property type="match status" value="1"/>
</dbReference>
<dbReference type="GO" id="GO:0005524">
    <property type="term" value="F:ATP binding"/>
    <property type="evidence" value="ECO:0007669"/>
    <property type="project" value="UniProtKB-UniRule"/>
</dbReference>
<reference evidence="14" key="1">
    <citation type="submission" date="2022-01" db="EMBL/GenBank/DDBJ databases">
        <title>Complete genome of Methanomicrobium antiquum DSM 21220.</title>
        <authorList>
            <person name="Chen S.-C."/>
            <person name="You Y.-T."/>
            <person name="Zhou Y.-Z."/>
            <person name="Lai M.-C."/>
        </authorList>
    </citation>
    <scope>NUCLEOTIDE SEQUENCE</scope>
    <source>
        <strain evidence="14">DSM 21220</strain>
    </source>
</reference>
<comment type="similarity">
    <text evidence="3 12">Belongs to the phenylalanyl-tRNA synthetase beta subunit family. Type 2 subfamily.</text>
</comment>
<feature type="domain" description="B5" evidence="13">
    <location>
        <begin position="266"/>
        <end position="342"/>
    </location>
</feature>
<evidence type="ECO:0000256" key="11">
    <source>
        <dbReference type="ARBA" id="ARBA00023146"/>
    </source>
</evidence>
<dbReference type="CDD" id="cd00769">
    <property type="entry name" value="PheRS_beta_core"/>
    <property type="match status" value="1"/>
</dbReference>
<keyword evidence="5 12" id="KW-0436">Ligase</keyword>
<dbReference type="Pfam" id="PF17759">
    <property type="entry name" value="tRNA_synthFbeta"/>
    <property type="match status" value="1"/>
</dbReference>
<evidence type="ECO:0000256" key="10">
    <source>
        <dbReference type="ARBA" id="ARBA00022917"/>
    </source>
</evidence>
<feature type="binding site" evidence="12">
    <location>
        <position position="320"/>
    </location>
    <ligand>
        <name>Mg(2+)</name>
        <dbReference type="ChEBI" id="CHEBI:18420"/>
        <note>shared with alpha subunit</note>
    </ligand>
</feature>
<keyword evidence="7 12" id="KW-0547">Nucleotide-binding</keyword>
<dbReference type="PANTHER" id="PTHR10947">
    <property type="entry name" value="PHENYLALANYL-TRNA SYNTHETASE BETA CHAIN AND LEUCINE-RICH REPEAT-CONTAINING PROTEIN 47"/>
    <property type="match status" value="1"/>
</dbReference>
<proteinExistence type="inferred from homology"/>
<evidence type="ECO:0000313" key="15">
    <source>
        <dbReference type="Proteomes" id="UP001218895"/>
    </source>
</evidence>
<dbReference type="InterPro" id="IPR020825">
    <property type="entry name" value="Phe-tRNA_synthase-like_B3/B4"/>
</dbReference>
<dbReference type="InterPro" id="IPR045864">
    <property type="entry name" value="aa-tRNA-synth_II/BPL/LPL"/>
</dbReference>
<dbReference type="GO" id="GO:0006432">
    <property type="term" value="P:phenylalanyl-tRNA aminoacylation"/>
    <property type="evidence" value="ECO:0007669"/>
    <property type="project" value="UniProtKB-UniRule"/>
</dbReference>
<keyword evidence="8 12" id="KW-0067">ATP-binding</keyword>
<dbReference type="InterPro" id="IPR005147">
    <property type="entry name" value="tRNA_synthase_B5-dom"/>
</dbReference>
<dbReference type="GO" id="GO:0004826">
    <property type="term" value="F:phenylalanine-tRNA ligase activity"/>
    <property type="evidence" value="ECO:0007669"/>
    <property type="project" value="UniProtKB-UniRule"/>
</dbReference>
<evidence type="ECO:0000256" key="2">
    <source>
        <dbReference type="ARBA" id="ARBA00004496"/>
    </source>
</evidence>
<evidence type="ECO:0000256" key="5">
    <source>
        <dbReference type="ARBA" id="ARBA00022598"/>
    </source>
</evidence>
<dbReference type="PANTHER" id="PTHR10947:SF0">
    <property type="entry name" value="PHENYLALANINE--TRNA LIGASE BETA SUBUNIT"/>
    <property type="match status" value="1"/>
</dbReference>
<dbReference type="GO" id="GO:0009328">
    <property type="term" value="C:phenylalanine-tRNA ligase complex"/>
    <property type="evidence" value="ECO:0007669"/>
    <property type="project" value="TreeGrafter"/>
</dbReference>
<dbReference type="RefSeq" id="WP_278099846.1">
    <property type="nucleotide sequence ID" value="NZ_CP091092.1"/>
</dbReference>
<dbReference type="InterPro" id="IPR022918">
    <property type="entry name" value="Phe_tRNA_ligase_beta2_arc"/>
</dbReference>
<evidence type="ECO:0000256" key="6">
    <source>
        <dbReference type="ARBA" id="ARBA00022723"/>
    </source>
</evidence>
<evidence type="ECO:0000256" key="3">
    <source>
        <dbReference type="ARBA" id="ARBA00007438"/>
    </source>
</evidence>
<dbReference type="KEGG" id="manq:L1994_01025"/>
<feature type="binding site" evidence="12">
    <location>
        <position position="329"/>
    </location>
    <ligand>
        <name>Mg(2+)</name>
        <dbReference type="ChEBI" id="CHEBI:18420"/>
        <note>shared with alpha subunit</note>
    </ligand>
</feature>
<dbReference type="EMBL" id="CP091092">
    <property type="protein sequence ID" value="WFN37008.1"/>
    <property type="molecule type" value="Genomic_DNA"/>
</dbReference>
<dbReference type="InterPro" id="IPR041616">
    <property type="entry name" value="PheRS_beta_core"/>
</dbReference>
<dbReference type="Pfam" id="PF03483">
    <property type="entry name" value="B3_4"/>
    <property type="match status" value="1"/>
</dbReference>
<evidence type="ECO:0000256" key="4">
    <source>
        <dbReference type="ARBA" id="ARBA00022490"/>
    </source>
</evidence>
<dbReference type="FunFam" id="3.50.40.10:FF:000003">
    <property type="entry name" value="Phenylalanine--tRNA ligase beta subunit"/>
    <property type="match status" value="1"/>
</dbReference>
<keyword evidence="10 12" id="KW-0648">Protein biosynthesis</keyword>
<dbReference type="Proteomes" id="UP001218895">
    <property type="component" value="Chromosome"/>
</dbReference>
<dbReference type="GO" id="GO:0000287">
    <property type="term" value="F:magnesium ion binding"/>
    <property type="evidence" value="ECO:0007669"/>
    <property type="project" value="InterPro"/>
</dbReference>